<comment type="similarity">
    <text evidence="1 5">Belongs to the glycosyl hydrolase 1 family.</text>
</comment>
<dbReference type="Proteomes" id="UP000594638">
    <property type="component" value="Unassembled WGS sequence"/>
</dbReference>
<accession>A0A8S0UY23</accession>
<keyword evidence="7" id="KW-1185">Reference proteome</keyword>
<dbReference type="OrthoDB" id="863965at2759"/>
<dbReference type="GO" id="GO:0009821">
    <property type="term" value="P:alkaloid biosynthetic process"/>
    <property type="evidence" value="ECO:0007669"/>
    <property type="project" value="UniProtKB-ARBA"/>
</dbReference>
<dbReference type="InterPro" id="IPR001360">
    <property type="entry name" value="Glyco_hydro_1"/>
</dbReference>
<dbReference type="PRINTS" id="PR00131">
    <property type="entry name" value="GLHYDRLASE1"/>
</dbReference>
<protein>
    <submittedName>
        <fullName evidence="6">Beta-glucosidase-like</fullName>
    </submittedName>
</protein>
<dbReference type="GO" id="GO:0005975">
    <property type="term" value="P:carbohydrate metabolic process"/>
    <property type="evidence" value="ECO:0007669"/>
    <property type="project" value="InterPro"/>
</dbReference>
<proteinExistence type="inferred from homology"/>
<dbReference type="PROSITE" id="PS00653">
    <property type="entry name" value="GLYCOSYL_HYDROL_F1_2"/>
    <property type="match status" value="1"/>
</dbReference>
<reference evidence="6 7" key="1">
    <citation type="submission" date="2019-12" db="EMBL/GenBank/DDBJ databases">
        <authorList>
            <person name="Alioto T."/>
            <person name="Alioto T."/>
            <person name="Gomez Garrido J."/>
        </authorList>
    </citation>
    <scope>NUCLEOTIDE SEQUENCE [LARGE SCALE GENOMIC DNA]</scope>
</reference>
<evidence type="ECO:0000313" key="7">
    <source>
        <dbReference type="Proteomes" id="UP000594638"/>
    </source>
</evidence>
<sequence length="547" mass="62250">MDVQSNFLMITSTDESPINGQTGSYTQTKIKRSDFPDDFAFGAATSAYQIEGGWNAGTKGISNWDAFTQKQPGGISDSSNGCVAIDHYNMFREDVVLMKKLGLNSYRFSIAWSRIFPGGRLSTGLCKEGIQFYNNLIDALLAAGIEPYATIFHWDVPQCLEEEYGGFLCDKIVKDFCEFAEICFWEFGDRVKYWITLNEPWSFSVSGYVIGTFPPNRGKAPTTTGEAKRHSSLHRCSFRSQIACKNGDPGKEPYIVAHHLLLSHAYAVDIYRRKYQESQGGKIGMTNCIQWYEPLTDSQEDQDAATRGNDFMLGWFVEPIVTGDYPESMIKNVGDRLPKFTEKEEKLVKGSYDFLGINYYTATYASNDSTKPTTHSYLTDLHVSPSTERNKVPIGAKAGSDWLYIVPWGIQKLMLDMKKRYNDPVIYITENGVDEVNDKSQTSTQALSDEIRIHYHQEHLYNLKQAMNQGVKVKGYFIWSLFDNFEWAAGYSVRFGIFYINFADGQFTRLPKDSAVWWRNFLSKTAVIPLEKEAQKPEERRKRLKSG</sequence>
<name>A0A8S0UY23_OLEEU</name>
<organism evidence="6 7">
    <name type="scientific">Olea europaea subsp. europaea</name>
    <dbReference type="NCBI Taxonomy" id="158383"/>
    <lineage>
        <taxon>Eukaryota</taxon>
        <taxon>Viridiplantae</taxon>
        <taxon>Streptophyta</taxon>
        <taxon>Embryophyta</taxon>
        <taxon>Tracheophyta</taxon>
        <taxon>Spermatophyta</taxon>
        <taxon>Magnoliopsida</taxon>
        <taxon>eudicotyledons</taxon>
        <taxon>Gunneridae</taxon>
        <taxon>Pentapetalae</taxon>
        <taxon>asterids</taxon>
        <taxon>lamiids</taxon>
        <taxon>Lamiales</taxon>
        <taxon>Oleaceae</taxon>
        <taxon>Oleeae</taxon>
        <taxon>Olea</taxon>
    </lineage>
</organism>
<dbReference type="PANTHER" id="PTHR10353:SF137">
    <property type="entry name" value="MYROSINASE 3-RELATED"/>
    <property type="match status" value="1"/>
</dbReference>
<keyword evidence="3" id="KW-0378">Hydrolase</keyword>
<dbReference type="PANTHER" id="PTHR10353">
    <property type="entry name" value="GLYCOSYL HYDROLASE"/>
    <property type="match status" value="1"/>
</dbReference>
<dbReference type="SUPFAM" id="SSF51445">
    <property type="entry name" value="(Trans)glycosidases"/>
    <property type="match status" value="1"/>
</dbReference>
<dbReference type="Pfam" id="PF00232">
    <property type="entry name" value="Glyco_hydro_1"/>
    <property type="match status" value="1"/>
</dbReference>
<dbReference type="FunFam" id="3.20.20.80:FF:000022">
    <property type="entry name" value="Beta-glucosidase 11"/>
    <property type="match status" value="1"/>
</dbReference>
<dbReference type="InterPro" id="IPR017853">
    <property type="entry name" value="GH"/>
</dbReference>
<dbReference type="InterPro" id="IPR033132">
    <property type="entry name" value="GH_1_N_CS"/>
</dbReference>
<evidence type="ECO:0000256" key="3">
    <source>
        <dbReference type="ARBA" id="ARBA00022801"/>
    </source>
</evidence>
<dbReference type="AlphaFoldDB" id="A0A8S0UY23"/>
<dbReference type="GO" id="GO:0008422">
    <property type="term" value="F:beta-glucosidase activity"/>
    <property type="evidence" value="ECO:0007669"/>
    <property type="project" value="TreeGrafter"/>
</dbReference>
<comment type="caution">
    <text evidence="6">The sequence shown here is derived from an EMBL/GenBank/DDBJ whole genome shotgun (WGS) entry which is preliminary data.</text>
</comment>
<evidence type="ECO:0000256" key="4">
    <source>
        <dbReference type="ARBA" id="ARBA00023295"/>
    </source>
</evidence>
<evidence type="ECO:0000313" key="6">
    <source>
        <dbReference type="EMBL" id="CAA3024478.1"/>
    </source>
</evidence>
<gene>
    <name evidence="6" type="ORF">OLEA9_A004200</name>
</gene>
<dbReference type="EMBL" id="CACTIH010009109">
    <property type="protein sequence ID" value="CAA3024478.1"/>
    <property type="molecule type" value="Genomic_DNA"/>
</dbReference>
<evidence type="ECO:0000256" key="1">
    <source>
        <dbReference type="ARBA" id="ARBA00010838"/>
    </source>
</evidence>
<evidence type="ECO:0000256" key="5">
    <source>
        <dbReference type="RuleBase" id="RU003690"/>
    </source>
</evidence>
<dbReference type="Gramene" id="OE9A004200T5">
    <property type="protein sequence ID" value="OE9A004200C5"/>
    <property type="gene ID" value="OE9A004200"/>
</dbReference>
<evidence type="ECO:0000256" key="2">
    <source>
        <dbReference type="ARBA" id="ARBA00022589"/>
    </source>
</evidence>
<keyword evidence="4" id="KW-0326">Glycosidase</keyword>
<dbReference type="Gene3D" id="3.20.20.80">
    <property type="entry name" value="Glycosidases"/>
    <property type="match status" value="1"/>
</dbReference>
<keyword evidence="2" id="KW-0017">Alkaloid metabolism</keyword>